<dbReference type="Proteomes" id="UP000650511">
    <property type="component" value="Unassembled WGS sequence"/>
</dbReference>
<comment type="caution">
    <text evidence="1">The sequence shown here is derived from an EMBL/GenBank/DDBJ whole genome shotgun (WGS) entry which is preliminary data.</text>
</comment>
<protein>
    <submittedName>
        <fullName evidence="1">Uncharacterized protein</fullName>
    </submittedName>
</protein>
<dbReference type="EMBL" id="BMHA01000003">
    <property type="protein sequence ID" value="GGI04389.1"/>
    <property type="molecule type" value="Genomic_DNA"/>
</dbReference>
<name>A0A8J3ET37_9ACTN</name>
<accession>A0A8J3ET37</accession>
<reference evidence="1" key="2">
    <citation type="submission" date="2020-09" db="EMBL/GenBank/DDBJ databases">
        <authorList>
            <person name="Sun Q."/>
            <person name="Zhou Y."/>
        </authorList>
    </citation>
    <scope>NUCLEOTIDE SEQUENCE</scope>
    <source>
        <strain evidence="1">CGMCC 1.14988</strain>
    </source>
</reference>
<proteinExistence type="predicted"/>
<evidence type="ECO:0000313" key="2">
    <source>
        <dbReference type="Proteomes" id="UP000650511"/>
    </source>
</evidence>
<dbReference type="AlphaFoldDB" id="A0A8J3ET37"/>
<gene>
    <name evidence="1" type="ORF">GCM10011354_08850</name>
</gene>
<evidence type="ECO:0000313" key="1">
    <source>
        <dbReference type="EMBL" id="GGI04389.1"/>
    </source>
</evidence>
<reference evidence="1" key="1">
    <citation type="journal article" date="2014" name="Int. J. Syst. Evol. Microbiol.">
        <title>Complete genome sequence of Corynebacterium casei LMG S-19264T (=DSM 44701T), isolated from a smear-ripened cheese.</title>
        <authorList>
            <consortium name="US DOE Joint Genome Institute (JGI-PGF)"/>
            <person name="Walter F."/>
            <person name="Albersmeier A."/>
            <person name="Kalinowski J."/>
            <person name="Ruckert C."/>
        </authorList>
    </citation>
    <scope>NUCLEOTIDE SEQUENCE</scope>
    <source>
        <strain evidence="1">CGMCC 1.14988</strain>
    </source>
</reference>
<organism evidence="1 2">
    <name type="scientific">Egicoccus halophilus</name>
    <dbReference type="NCBI Taxonomy" id="1670830"/>
    <lineage>
        <taxon>Bacteria</taxon>
        <taxon>Bacillati</taxon>
        <taxon>Actinomycetota</taxon>
        <taxon>Nitriliruptoria</taxon>
        <taxon>Egicoccales</taxon>
        <taxon>Egicoccaceae</taxon>
        <taxon>Egicoccus</taxon>
    </lineage>
</organism>
<keyword evidence="2" id="KW-1185">Reference proteome</keyword>
<sequence>MCPQCAAPLAPAPAPGDECTVGTVAAVVEQRPRWRCRHGHDAGPVLTAARVHDEVVALVAMARRRRLRGDDRCANCGAALTMPARRTVWPLTLTDPDGTVAVTLTLDLPATRCPDCGRDQVPARSVDDVLTTTERLFADG</sequence>